<name>A0A1I7Z7L1_9BILA</name>
<organism evidence="2 3">
    <name type="scientific">Steinernema glaseri</name>
    <dbReference type="NCBI Taxonomy" id="37863"/>
    <lineage>
        <taxon>Eukaryota</taxon>
        <taxon>Metazoa</taxon>
        <taxon>Ecdysozoa</taxon>
        <taxon>Nematoda</taxon>
        <taxon>Chromadorea</taxon>
        <taxon>Rhabditida</taxon>
        <taxon>Tylenchina</taxon>
        <taxon>Panagrolaimomorpha</taxon>
        <taxon>Strongyloidoidea</taxon>
        <taxon>Steinernematidae</taxon>
        <taxon>Steinernema</taxon>
    </lineage>
</organism>
<protein>
    <submittedName>
        <fullName evidence="3">DUF1376 domain-containing protein</fullName>
    </submittedName>
</protein>
<dbReference type="Proteomes" id="UP000095287">
    <property type="component" value="Unplaced"/>
</dbReference>
<evidence type="ECO:0000313" key="3">
    <source>
        <dbReference type="WBParaSite" id="L893_g23637.t1"/>
    </source>
</evidence>
<keyword evidence="2" id="KW-1185">Reference proteome</keyword>
<feature type="compositionally biased region" description="Basic and acidic residues" evidence="1">
    <location>
        <begin position="109"/>
        <end position="119"/>
    </location>
</feature>
<accession>A0A1I7Z7L1</accession>
<reference evidence="3" key="1">
    <citation type="submission" date="2016-11" db="UniProtKB">
        <authorList>
            <consortium name="WormBaseParasite"/>
        </authorList>
    </citation>
    <scope>IDENTIFICATION</scope>
</reference>
<feature type="region of interest" description="Disordered" evidence="1">
    <location>
        <begin position="79"/>
        <end position="131"/>
    </location>
</feature>
<dbReference type="AlphaFoldDB" id="A0A1I7Z7L1"/>
<dbReference type="WBParaSite" id="L893_g23637.t1">
    <property type="protein sequence ID" value="L893_g23637.t1"/>
    <property type="gene ID" value="L893_g23637"/>
</dbReference>
<proteinExistence type="predicted"/>
<evidence type="ECO:0000313" key="2">
    <source>
        <dbReference type="Proteomes" id="UP000095287"/>
    </source>
</evidence>
<evidence type="ECO:0000256" key="1">
    <source>
        <dbReference type="SAM" id="MobiDB-lite"/>
    </source>
</evidence>
<sequence>MCQEAIDAEIYDFCADGYGMAWKEWRMAGPEVTLGLTVQTDEITIYLWLRNLLRNAFKMYKKVDNERDALLDRRDRGWSATKRGGRLPSADGHASDARGQSHFAACKKRAAEKATRDEELFTPPERGPFLQ</sequence>